<keyword evidence="2" id="KW-0812">Transmembrane</keyword>
<evidence type="ECO:0000256" key="2">
    <source>
        <dbReference type="SAM" id="Phobius"/>
    </source>
</evidence>
<organism evidence="3 4">
    <name type="scientific">Desulfopila aestuarii DSM 18488</name>
    <dbReference type="NCBI Taxonomy" id="1121416"/>
    <lineage>
        <taxon>Bacteria</taxon>
        <taxon>Pseudomonadati</taxon>
        <taxon>Thermodesulfobacteriota</taxon>
        <taxon>Desulfobulbia</taxon>
        <taxon>Desulfobulbales</taxon>
        <taxon>Desulfocapsaceae</taxon>
        <taxon>Desulfopila</taxon>
    </lineage>
</organism>
<accession>A0A1M7Y3B0</accession>
<keyword evidence="4" id="KW-1185">Reference proteome</keyword>
<evidence type="ECO:0000256" key="1">
    <source>
        <dbReference type="SAM" id="MobiDB-lite"/>
    </source>
</evidence>
<reference evidence="3 4" key="1">
    <citation type="submission" date="2016-12" db="EMBL/GenBank/DDBJ databases">
        <authorList>
            <person name="Song W.-J."/>
            <person name="Kurnit D.M."/>
        </authorList>
    </citation>
    <scope>NUCLEOTIDE SEQUENCE [LARGE SCALE GENOMIC DNA]</scope>
    <source>
        <strain evidence="3 4">DSM 18488</strain>
    </source>
</reference>
<dbReference type="EMBL" id="FRFE01000006">
    <property type="protein sequence ID" value="SHO46668.1"/>
    <property type="molecule type" value="Genomic_DNA"/>
</dbReference>
<evidence type="ECO:0000313" key="4">
    <source>
        <dbReference type="Proteomes" id="UP000184603"/>
    </source>
</evidence>
<dbReference type="AlphaFoldDB" id="A0A1M7Y3B0"/>
<proteinExistence type="predicted"/>
<sequence>MSKSSTLLFNFIHALIDAIFLPVGQFFFEKNRKIAKAVTILQGYSRTFSYSLHLNYPGQSRPGSPPCQLPLSTGYPQKAQASDDPSGG</sequence>
<keyword evidence="2" id="KW-0472">Membrane</keyword>
<gene>
    <name evidence="3" type="ORF">SAMN02745220_01587</name>
</gene>
<feature type="region of interest" description="Disordered" evidence="1">
    <location>
        <begin position="59"/>
        <end position="88"/>
    </location>
</feature>
<dbReference type="Proteomes" id="UP000184603">
    <property type="component" value="Unassembled WGS sequence"/>
</dbReference>
<feature type="transmembrane region" description="Helical" evidence="2">
    <location>
        <begin position="6"/>
        <end position="28"/>
    </location>
</feature>
<evidence type="ECO:0000313" key="3">
    <source>
        <dbReference type="EMBL" id="SHO46668.1"/>
    </source>
</evidence>
<keyword evidence="2" id="KW-1133">Transmembrane helix</keyword>
<dbReference type="STRING" id="1121416.SAMN02745220_01587"/>
<protein>
    <submittedName>
        <fullName evidence="3">Uncharacterized protein</fullName>
    </submittedName>
</protein>
<name>A0A1M7Y3B0_9BACT</name>